<dbReference type="OrthoDB" id="3792523at2759"/>
<evidence type="ECO:0000259" key="1">
    <source>
        <dbReference type="PROSITE" id="PS50181"/>
    </source>
</evidence>
<dbReference type="EMBL" id="CDHN01000001">
    <property type="protein sequence ID" value="CEJ81453.1"/>
    <property type="molecule type" value="Genomic_DNA"/>
</dbReference>
<accession>A0A0A1SM99</accession>
<evidence type="ECO:0000313" key="3">
    <source>
        <dbReference type="Proteomes" id="UP000039046"/>
    </source>
</evidence>
<proteinExistence type="predicted"/>
<protein>
    <recommendedName>
        <fullName evidence="1">F-box domain-containing protein</fullName>
    </recommendedName>
</protein>
<sequence>MDSLPLLLLEQISEDLERADLESLRLVNKFFAAIYAEDLFTELHFTGEPQKAREGYAGRTRSAQCANLDKAVVDILPIACYVGSFISRRQSVSQHREKPGVPWMLKRPYGMTILARQTATVTMSES</sequence>
<dbReference type="PROSITE" id="PS50181">
    <property type="entry name" value="FBOX"/>
    <property type="match status" value="1"/>
</dbReference>
<evidence type="ECO:0000313" key="2">
    <source>
        <dbReference type="EMBL" id="CEJ81453.1"/>
    </source>
</evidence>
<reference evidence="2 3" key="1">
    <citation type="journal article" date="2015" name="Genome Announc.">
        <title>Draft Genome Sequence and Gene Annotation of the Entomopathogenic Fungus Verticillium hemipterigenum.</title>
        <authorList>
            <person name="Horn F."/>
            <person name="Habel A."/>
            <person name="Scharf D.H."/>
            <person name="Dworschak J."/>
            <person name="Brakhage A.A."/>
            <person name="Guthke R."/>
            <person name="Hertweck C."/>
            <person name="Linde J."/>
        </authorList>
    </citation>
    <scope>NUCLEOTIDE SEQUENCE [LARGE SCALE GENOMIC DNA]</scope>
</reference>
<dbReference type="InterPro" id="IPR001810">
    <property type="entry name" value="F-box_dom"/>
</dbReference>
<keyword evidence="3" id="KW-1185">Reference proteome</keyword>
<gene>
    <name evidence="2" type="ORF">VHEMI01575</name>
</gene>
<organism evidence="2 3">
    <name type="scientific">[Torrubiella] hemipterigena</name>
    <dbReference type="NCBI Taxonomy" id="1531966"/>
    <lineage>
        <taxon>Eukaryota</taxon>
        <taxon>Fungi</taxon>
        <taxon>Dikarya</taxon>
        <taxon>Ascomycota</taxon>
        <taxon>Pezizomycotina</taxon>
        <taxon>Sordariomycetes</taxon>
        <taxon>Hypocreomycetidae</taxon>
        <taxon>Hypocreales</taxon>
        <taxon>Clavicipitaceae</taxon>
        <taxon>Clavicipitaceae incertae sedis</taxon>
        <taxon>'Torrubiella' clade</taxon>
    </lineage>
</organism>
<dbReference type="Proteomes" id="UP000039046">
    <property type="component" value="Unassembled WGS sequence"/>
</dbReference>
<dbReference type="HOGENOM" id="CLU_1983117_0_0_1"/>
<dbReference type="AlphaFoldDB" id="A0A0A1SM99"/>
<name>A0A0A1SM99_9HYPO</name>
<feature type="domain" description="F-box" evidence="1">
    <location>
        <begin position="1"/>
        <end position="43"/>
    </location>
</feature>